<dbReference type="AlphaFoldDB" id="A0A2D1JM48"/>
<dbReference type="KEGG" id="mboh:CO229_02695"/>
<keyword evidence="2" id="KW-1185">Reference proteome</keyword>
<sequence length="323" mass="36890">MKNNSFKNITYKEISEKTGVSISTISRYFNNGYVSTATTEKIVRFVNKHDYTPNYAARIIRGKNKSIFVIMPNSLQNKYNLIVSGLVIACQKNDNPVFTAYADNSASDYIHTIKYALSWKPLAIVVLAPDYSKKLFDFLKTIEGTSVILYGHKVDDLNWIKPDMKASFYQVTKVAKNFRTSNLALIIDEKLSESQRLEIKSGFLEACDEFSIDCAVYNLETKKDWMSIQNLNLKLKVAGVKNIICSSHEVYVSIMNTLGPKEFKMTDIGYSSVYDIVKTYKAKIFIDYPKIGMIIQRMIHDYIDTQEPQGKLIDTTIIQESEK</sequence>
<dbReference type="PANTHER" id="PTHR30146">
    <property type="entry name" value="LACI-RELATED TRANSCRIPTIONAL REPRESSOR"/>
    <property type="match status" value="1"/>
</dbReference>
<evidence type="ECO:0000313" key="2">
    <source>
        <dbReference type="Proteomes" id="UP000289952"/>
    </source>
</evidence>
<dbReference type="InterPro" id="IPR028082">
    <property type="entry name" value="Peripla_BP_I"/>
</dbReference>
<accession>A0A2D1JM48</accession>
<dbReference type="GO" id="GO:0000976">
    <property type="term" value="F:transcription cis-regulatory region binding"/>
    <property type="evidence" value="ECO:0007669"/>
    <property type="project" value="TreeGrafter"/>
</dbReference>
<proteinExistence type="predicted"/>
<dbReference type="OrthoDB" id="9775433at2"/>
<organism evidence="1 2">
    <name type="scientific">Mycoplasmopsis bovirhinis</name>
    <dbReference type="NCBI Taxonomy" id="29553"/>
    <lineage>
        <taxon>Bacteria</taxon>
        <taxon>Bacillati</taxon>
        <taxon>Mycoplasmatota</taxon>
        <taxon>Mycoplasmoidales</taxon>
        <taxon>Metamycoplasmataceae</taxon>
        <taxon>Mycoplasmopsis</taxon>
    </lineage>
</organism>
<gene>
    <name evidence="1" type="primary">lacI</name>
    <name evidence="1" type="ORF">NCTC10118_00652</name>
</gene>
<dbReference type="Pfam" id="PF00356">
    <property type="entry name" value="LacI"/>
    <property type="match status" value="1"/>
</dbReference>
<dbReference type="InterPro" id="IPR010982">
    <property type="entry name" value="Lambda_DNA-bd_dom_sf"/>
</dbReference>
<dbReference type="Proteomes" id="UP000289952">
    <property type="component" value="Chromosome"/>
</dbReference>
<dbReference type="GO" id="GO:0003700">
    <property type="term" value="F:DNA-binding transcription factor activity"/>
    <property type="evidence" value="ECO:0007669"/>
    <property type="project" value="TreeGrafter"/>
</dbReference>
<dbReference type="RefSeq" id="WP_099309542.1">
    <property type="nucleotide sequence ID" value="NZ_CP024049.1"/>
</dbReference>
<dbReference type="CDD" id="cd00093">
    <property type="entry name" value="HTH_XRE"/>
    <property type="match status" value="1"/>
</dbReference>
<dbReference type="Gene3D" id="1.10.260.40">
    <property type="entry name" value="lambda repressor-like DNA-binding domains"/>
    <property type="match status" value="1"/>
</dbReference>
<dbReference type="PANTHER" id="PTHR30146:SF109">
    <property type="entry name" value="HTH-TYPE TRANSCRIPTIONAL REGULATOR GALS"/>
    <property type="match status" value="1"/>
</dbReference>
<dbReference type="EMBL" id="LR214972">
    <property type="protein sequence ID" value="VEU63604.1"/>
    <property type="molecule type" value="Genomic_DNA"/>
</dbReference>
<reference evidence="1 2" key="1">
    <citation type="submission" date="2019-01" db="EMBL/GenBank/DDBJ databases">
        <authorList>
            <consortium name="Pathogen Informatics"/>
        </authorList>
    </citation>
    <scope>NUCLEOTIDE SEQUENCE [LARGE SCALE GENOMIC DNA]</scope>
    <source>
        <strain evidence="1 2">NCTC10118</strain>
    </source>
</reference>
<protein>
    <submittedName>
        <fullName evidence="1">LacI family transcriptional regulator</fullName>
    </submittedName>
</protein>
<dbReference type="Gene3D" id="3.40.50.2300">
    <property type="match status" value="2"/>
</dbReference>
<dbReference type="SMART" id="SM00354">
    <property type="entry name" value="HTH_LACI"/>
    <property type="match status" value="1"/>
</dbReference>
<dbReference type="InterPro" id="IPR001387">
    <property type="entry name" value="Cro/C1-type_HTH"/>
</dbReference>
<evidence type="ECO:0000313" key="1">
    <source>
        <dbReference type="EMBL" id="VEU63604.1"/>
    </source>
</evidence>
<dbReference type="SUPFAM" id="SSF47413">
    <property type="entry name" value="lambda repressor-like DNA-binding domains"/>
    <property type="match status" value="1"/>
</dbReference>
<dbReference type="InterPro" id="IPR000843">
    <property type="entry name" value="HTH_LacI"/>
</dbReference>
<name>A0A2D1JM48_9BACT</name>
<dbReference type="PROSITE" id="PS50932">
    <property type="entry name" value="HTH_LACI_2"/>
    <property type="match status" value="1"/>
</dbReference>
<dbReference type="SUPFAM" id="SSF53822">
    <property type="entry name" value="Periplasmic binding protein-like I"/>
    <property type="match status" value="1"/>
</dbReference>